<evidence type="ECO:0000313" key="3">
    <source>
        <dbReference type="Proteomes" id="UP000886721"/>
    </source>
</evidence>
<evidence type="ECO:0000256" key="1">
    <source>
        <dbReference type="SAM" id="Phobius"/>
    </source>
</evidence>
<dbReference type="EMBL" id="DXEM01000014">
    <property type="protein sequence ID" value="HIX67350.1"/>
    <property type="molecule type" value="Genomic_DNA"/>
</dbReference>
<feature type="transmembrane region" description="Helical" evidence="1">
    <location>
        <begin position="31"/>
        <end position="52"/>
    </location>
</feature>
<organism evidence="2 3">
    <name type="scientific">Candidatus Anaerostipes excrementavium</name>
    <dbReference type="NCBI Taxonomy" id="2838463"/>
    <lineage>
        <taxon>Bacteria</taxon>
        <taxon>Bacillati</taxon>
        <taxon>Bacillota</taxon>
        <taxon>Clostridia</taxon>
        <taxon>Lachnospirales</taxon>
        <taxon>Lachnospiraceae</taxon>
        <taxon>Anaerostipes</taxon>
    </lineage>
</organism>
<comment type="caution">
    <text evidence="2">The sequence shown here is derived from an EMBL/GenBank/DDBJ whole genome shotgun (WGS) entry which is preliminary data.</text>
</comment>
<proteinExistence type="predicted"/>
<keyword evidence="1" id="KW-0812">Transmembrane</keyword>
<accession>A0A9D1WV34</accession>
<dbReference type="AlphaFoldDB" id="A0A9D1WV34"/>
<protein>
    <submittedName>
        <fullName evidence="2">Uncharacterized protein</fullName>
    </submittedName>
</protein>
<sequence length="65" mass="6920">MRNKIITTAIGFFLSVGAVGSLECESMELGQAMILILIGGILLWIGTTGGEADERSSKNLHRGKN</sequence>
<gene>
    <name evidence="2" type="ORF">H9735_04375</name>
</gene>
<evidence type="ECO:0000313" key="2">
    <source>
        <dbReference type="EMBL" id="HIX67350.1"/>
    </source>
</evidence>
<dbReference type="Proteomes" id="UP000886721">
    <property type="component" value="Unassembled WGS sequence"/>
</dbReference>
<reference evidence="2" key="1">
    <citation type="journal article" date="2021" name="PeerJ">
        <title>Extensive microbial diversity within the chicken gut microbiome revealed by metagenomics and culture.</title>
        <authorList>
            <person name="Gilroy R."/>
            <person name="Ravi A."/>
            <person name="Getino M."/>
            <person name="Pursley I."/>
            <person name="Horton D.L."/>
            <person name="Alikhan N.F."/>
            <person name="Baker D."/>
            <person name="Gharbi K."/>
            <person name="Hall N."/>
            <person name="Watson M."/>
            <person name="Adriaenssens E.M."/>
            <person name="Foster-Nyarko E."/>
            <person name="Jarju S."/>
            <person name="Secka A."/>
            <person name="Antonio M."/>
            <person name="Oren A."/>
            <person name="Chaudhuri R.R."/>
            <person name="La Ragione R."/>
            <person name="Hildebrand F."/>
            <person name="Pallen M.J."/>
        </authorList>
    </citation>
    <scope>NUCLEOTIDE SEQUENCE</scope>
    <source>
        <strain evidence="2">CHK191-13928</strain>
    </source>
</reference>
<keyword evidence="1" id="KW-1133">Transmembrane helix</keyword>
<reference evidence="2" key="2">
    <citation type="submission" date="2021-04" db="EMBL/GenBank/DDBJ databases">
        <authorList>
            <person name="Gilroy R."/>
        </authorList>
    </citation>
    <scope>NUCLEOTIDE SEQUENCE</scope>
    <source>
        <strain evidence="2">CHK191-13928</strain>
    </source>
</reference>
<name>A0A9D1WV34_9FIRM</name>
<keyword evidence="1" id="KW-0472">Membrane</keyword>